<dbReference type="Gene3D" id="3.30.70.270">
    <property type="match status" value="1"/>
</dbReference>
<feature type="region of interest" description="Disordered" evidence="3">
    <location>
        <begin position="422"/>
        <end position="454"/>
    </location>
</feature>
<feature type="domain" description="Cas10/Cmr2 second palm" evidence="4">
    <location>
        <begin position="205"/>
        <end position="348"/>
    </location>
</feature>
<evidence type="ECO:0000256" key="3">
    <source>
        <dbReference type="SAM" id="MobiDB-lite"/>
    </source>
</evidence>
<evidence type="ECO:0000256" key="1">
    <source>
        <dbReference type="ARBA" id="ARBA00022741"/>
    </source>
</evidence>
<proteinExistence type="predicted"/>
<dbReference type="EMBL" id="CP022521">
    <property type="protein sequence ID" value="ASO21524.1"/>
    <property type="molecule type" value="Genomic_DNA"/>
</dbReference>
<dbReference type="KEGG" id="ahg:AHOG_19510"/>
<sequence>MPTYLDIAAVRIQRYLARTPTLRGRRAASAALVEMRSVAADALVDSASARRNEEAGEIDGVISLTVDPPGKVDEVASVVLRALRSRLPGAEFHAISGTGEDYVTAYAREMRPGIVAGRGRADLPTAAEFPLAAPCRVCGVDPAVDSVDLGDDGVREVCADCAERHTRQALAESRTAERRLARRLNLDAAPRGFEDLAAMGARQTRIAVIHADGNRVGRFFLDLAALPADRLPERQTVVRRLSEATFDALAAATMAIRDAGARTLPVIPHVLGGDDVLASVPADRAWRFVRVLLREFGERMNRLVKSLGLAGEITAPTMTAAVLFARHDESFATIVASAEDALTRGKRAGAGRAAWVCFHDLTTEGRRDEGRVVSLAALQTGQTHLDALARAPRSLRENLAAALADGGAGAARAHSHRLGVTASLPFLPPAPPDPAPDGEPPADAEPTGPDDRRVDLDTALRIARWWR</sequence>
<dbReference type="Pfam" id="PF22335">
    <property type="entry name" value="Cas10-Cmr2_palm2"/>
    <property type="match status" value="1"/>
</dbReference>
<evidence type="ECO:0000313" key="5">
    <source>
        <dbReference type="EMBL" id="ASO21524.1"/>
    </source>
</evidence>
<dbReference type="RefSeq" id="WP_093942653.1">
    <property type="nucleotide sequence ID" value="NZ_CP022521.1"/>
</dbReference>
<protein>
    <recommendedName>
        <fullName evidence="4">Cas10/Cmr2 second palm domain-containing protein</fullName>
    </recommendedName>
</protein>
<dbReference type="Proteomes" id="UP000204221">
    <property type="component" value="Chromosome"/>
</dbReference>
<dbReference type="OrthoDB" id="3715807at2"/>
<organism evidence="5 6">
    <name type="scientific">Actinoalloteichus hoggarensis</name>
    <dbReference type="NCBI Taxonomy" id="1470176"/>
    <lineage>
        <taxon>Bacteria</taxon>
        <taxon>Bacillati</taxon>
        <taxon>Actinomycetota</taxon>
        <taxon>Actinomycetes</taxon>
        <taxon>Pseudonocardiales</taxon>
        <taxon>Pseudonocardiaceae</taxon>
        <taxon>Actinoalloteichus</taxon>
    </lineage>
</organism>
<dbReference type="AlphaFoldDB" id="A0A221W6Z6"/>
<feature type="compositionally biased region" description="Pro residues" evidence="3">
    <location>
        <begin position="426"/>
        <end position="439"/>
    </location>
</feature>
<name>A0A221W6Z6_9PSEU</name>
<evidence type="ECO:0000259" key="4">
    <source>
        <dbReference type="Pfam" id="PF22335"/>
    </source>
</evidence>
<dbReference type="GO" id="GO:0051607">
    <property type="term" value="P:defense response to virus"/>
    <property type="evidence" value="ECO:0007669"/>
    <property type="project" value="UniProtKB-KW"/>
</dbReference>
<keyword evidence="2" id="KW-0051">Antiviral defense</keyword>
<keyword evidence="1" id="KW-0547">Nucleotide-binding</keyword>
<accession>A0A221W6Z6</accession>
<evidence type="ECO:0000313" key="6">
    <source>
        <dbReference type="Proteomes" id="UP000204221"/>
    </source>
</evidence>
<evidence type="ECO:0000256" key="2">
    <source>
        <dbReference type="ARBA" id="ARBA00023118"/>
    </source>
</evidence>
<reference evidence="5 6" key="1">
    <citation type="submission" date="2017-07" db="EMBL/GenBank/DDBJ databases">
        <title>Complete genome sequence of Actinoalloteichus hoggarensis DSM 45943, type strain of Actinoalloteichus hoggarensis.</title>
        <authorList>
            <person name="Ruckert C."/>
            <person name="Nouioui I."/>
            <person name="Willmese J."/>
            <person name="van Wezel G."/>
            <person name="Klenk H.-P."/>
            <person name="Kalinowski J."/>
            <person name="Zotchev S.B."/>
        </authorList>
    </citation>
    <scope>NUCLEOTIDE SEQUENCE [LARGE SCALE GENOMIC DNA]</scope>
    <source>
        <strain evidence="5 6">DSM 45943</strain>
    </source>
</reference>
<dbReference type="InterPro" id="IPR054767">
    <property type="entry name" value="Cas10-Cmr2_palm2"/>
</dbReference>
<dbReference type="GO" id="GO:0000166">
    <property type="term" value="F:nucleotide binding"/>
    <property type="evidence" value="ECO:0007669"/>
    <property type="project" value="UniProtKB-KW"/>
</dbReference>
<gene>
    <name evidence="5" type="ORF">AHOG_19510</name>
</gene>
<dbReference type="InterPro" id="IPR043128">
    <property type="entry name" value="Rev_trsase/Diguanyl_cyclase"/>
</dbReference>
<keyword evidence="6" id="KW-1185">Reference proteome</keyword>